<dbReference type="OrthoDB" id="9795573at2"/>
<dbReference type="Proteomes" id="UP000017175">
    <property type="component" value="Chromosome"/>
</dbReference>
<evidence type="ECO:0000313" key="6">
    <source>
        <dbReference type="EMBL" id="AKV07166.1"/>
    </source>
</evidence>
<evidence type="ECO:0000259" key="5">
    <source>
        <dbReference type="Pfam" id="PF13356"/>
    </source>
</evidence>
<keyword evidence="2" id="KW-0229">DNA integration</keyword>
<dbReference type="SUPFAM" id="SSF56349">
    <property type="entry name" value="DNA breaking-rejoining enzymes"/>
    <property type="match status" value="1"/>
</dbReference>
<dbReference type="InterPro" id="IPR013762">
    <property type="entry name" value="Integrase-like_cat_sf"/>
</dbReference>
<dbReference type="InterPro" id="IPR038488">
    <property type="entry name" value="Integrase_DNA-bd_sf"/>
</dbReference>
<organism evidence="6 7">
    <name type="scientific">Pseudomonas fluorescens NCIMB 11764</name>
    <dbReference type="NCBI Taxonomy" id="1221522"/>
    <lineage>
        <taxon>Bacteria</taxon>
        <taxon>Pseudomonadati</taxon>
        <taxon>Pseudomonadota</taxon>
        <taxon>Gammaproteobacteria</taxon>
        <taxon>Pseudomonadales</taxon>
        <taxon>Pseudomonadaceae</taxon>
        <taxon>Pseudomonas</taxon>
    </lineage>
</organism>
<dbReference type="InterPro" id="IPR025166">
    <property type="entry name" value="Integrase_DNA_bind_dom"/>
</dbReference>
<comment type="similarity">
    <text evidence="1">Belongs to the 'phage' integrase family.</text>
</comment>
<dbReference type="Gene3D" id="3.30.160.390">
    <property type="entry name" value="Integrase, DNA-binding domain"/>
    <property type="match status" value="1"/>
</dbReference>
<dbReference type="Gene3D" id="1.10.150.130">
    <property type="match status" value="1"/>
</dbReference>
<feature type="domain" description="Integrase DNA-binding" evidence="5">
    <location>
        <begin position="2"/>
        <end position="76"/>
    </location>
</feature>
<dbReference type="InterPro" id="IPR011010">
    <property type="entry name" value="DNA_brk_join_enz"/>
</dbReference>
<dbReference type="eggNOG" id="COG0582">
    <property type="taxonomic scope" value="Bacteria"/>
</dbReference>
<name>A0A0K1QN34_PSEFL</name>
<dbReference type="GO" id="GO:0015074">
    <property type="term" value="P:DNA integration"/>
    <property type="evidence" value="ECO:0007669"/>
    <property type="project" value="UniProtKB-KW"/>
</dbReference>
<protein>
    <submittedName>
        <fullName evidence="6">Integrase</fullName>
    </submittedName>
</protein>
<dbReference type="InterPro" id="IPR050808">
    <property type="entry name" value="Phage_Integrase"/>
</dbReference>
<dbReference type="AlphaFoldDB" id="A0A0K1QN34"/>
<dbReference type="GO" id="GO:0003677">
    <property type="term" value="F:DNA binding"/>
    <property type="evidence" value="ECO:0007669"/>
    <property type="project" value="UniProtKB-KW"/>
</dbReference>
<sequence length="411" mass="46478">MLTEKQIQALKPRERDYVMSDGRTAKGEGVLVLKVRPSGTKEFYFQRHVAGKKKMAKLGTWPEMKLTIARDRCREEKGVQASPGTFQDLLDLYVKKLETEEAASAGDVKWSLKHYVSDPFPDLVSKPASLIGPVQIRNVIVKMIDAGITTYCNRVRSQLHAAFQVGLEQEYNPRSYLTVQVRFGLISNPVASVPVQDDWEQPGDRALSTEELATLWQLLPEHLSLVTSELLKFLISSGGQRPEQVLATERRHYLNDHLIIRNRKGKSGGKGIEGERSLHVVPFNKLMRQSLKVMDEISESSAYPFVGKADGKSLHTQSLSRAVTKLYGRHTKKFNGPFTLRDIRRTCKTLMGVAGLDKQMKDRIQGHAFGDVGSKHYDRYTYFKEKKAGLQRWSLWLLKNVVKNAADHASE</sequence>
<gene>
    <name evidence="6" type="ORF">B723_12380</name>
</gene>
<keyword evidence="3" id="KW-0238">DNA-binding</keyword>
<evidence type="ECO:0000256" key="1">
    <source>
        <dbReference type="ARBA" id="ARBA00008857"/>
    </source>
</evidence>
<accession>A0A0K1QN34</accession>
<dbReference type="PANTHER" id="PTHR30629">
    <property type="entry name" value="PROPHAGE INTEGRASE"/>
    <property type="match status" value="1"/>
</dbReference>
<evidence type="ECO:0000256" key="3">
    <source>
        <dbReference type="ARBA" id="ARBA00023125"/>
    </source>
</evidence>
<dbReference type="Pfam" id="PF13356">
    <property type="entry name" value="Arm-DNA-bind_3"/>
    <property type="match status" value="1"/>
</dbReference>
<proteinExistence type="inferred from homology"/>
<dbReference type="EMBL" id="CP010945">
    <property type="protein sequence ID" value="AKV07166.1"/>
    <property type="molecule type" value="Genomic_DNA"/>
</dbReference>
<dbReference type="PANTHER" id="PTHR30629:SF2">
    <property type="entry name" value="PROPHAGE INTEGRASE INTS-RELATED"/>
    <property type="match status" value="1"/>
</dbReference>
<evidence type="ECO:0000256" key="4">
    <source>
        <dbReference type="ARBA" id="ARBA00023172"/>
    </source>
</evidence>
<dbReference type="RefSeq" id="WP_017336897.1">
    <property type="nucleotide sequence ID" value="NZ_CP010945.1"/>
</dbReference>
<reference evidence="6 7" key="1">
    <citation type="journal article" date="2012" name="J. Bacteriol.">
        <title>Draft genome sequence of the cyanide-utilizing bacterium Pseudomonas fluorescens strain NCIMB 11764.</title>
        <authorList>
            <person name="Vilo C.A."/>
            <person name="Benedik M.J."/>
            <person name="Kunz D.A."/>
            <person name="Dong Q."/>
        </authorList>
    </citation>
    <scope>NUCLEOTIDE SEQUENCE [LARGE SCALE GENOMIC DNA]</scope>
    <source>
        <strain evidence="6 7">NCIMB 11764</strain>
    </source>
</reference>
<evidence type="ECO:0000313" key="7">
    <source>
        <dbReference type="Proteomes" id="UP000017175"/>
    </source>
</evidence>
<keyword evidence="4" id="KW-0233">DNA recombination</keyword>
<dbReference type="InterPro" id="IPR010998">
    <property type="entry name" value="Integrase_recombinase_N"/>
</dbReference>
<evidence type="ECO:0000256" key="2">
    <source>
        <dbReference type="ARBA" id="ARBA00022908"/>
    </source>
</evidence>
<dbReference type="Gene3D" id="1.10.443.10">
    <property type="entry name" value="Intergrase catalytic core"/>
    <property type="match status" value="1"/>
</dbReference>
<dbReference type="GO" id="GO:0006310">
    <property type="term" value="P:DNA recombination"/>
    <property type="evidence" value="ECO:0007669"/>
    <property type="project" value="UniProtKB-KW"/>
</dbReference>